<dbReference type="PROSITE" id="PS01180">
    <property type="entry name" value="CUB"/>
    <property type="match status" value="1"/>
</dbReference>
<keyword evidence="7" id="KW-1185">Reference proteome</keyword>
<keyword evidence="1" id="KW-0677">Repeat</keyword>
<keyword evidence="4" id="KW-1133">Transmembrane helix</keyword>
<keyword evidence="2" id="KW-1015">Disulfide bond</keyword>
<protein>
    <recommendedName>
        <fullName evidence="5">CUB domain-containing protein</fullName>
    </recommendedName>
</protein>
<dbReference type="Proteomes" id="UP001186944">
    <property type="component" value="Unassembled WGS sequence"/>
</dbReference>
<dbReference type="PANTHER" id="PTHR24251">
    <property type="entry name" value="OVOCHYMASE-RELATED"/>
    <property type="match status" value="1"/>
</dbReference>
<dbReference type="AlphaFoldDB" id="A0AA88YDG6"/>
<dbReference type="Pfam" id="PF00431">
    <property type="entry name" value="CUB"/>
    <property type="match status" value="1"/>
</dbReference>
<comment type="caution">
    <text evidence="6">The sequence shown here is derived from an EMBL/GenBank/DDBJ whole genome shotgun (WGS) entry which is preliminary data.</text>
</comment>
<evidence type="ECO:0000256" key="3">
    <source>
        <dbReference type="PROSITE-ProRule" id="PRU00059"/>
    </source>
</evidence>
<dbReference type="Gene3D" id="2.60.120.290">
    <property type="entry name" value="Spermadhesin, CUB domain"/>
    <property type="match status" value="1"/>
</dbReference>
<name>A0AA88YDG6_PINIB</name>
<feature type="transmembrane region" description="Helical" evidence="4">
    <location>
        <begin position="183"/>
        <end position="205"/>
    </location>
</feature>
<dbReference type="EMBL" id="VSWD01000006">
    <property type="protein sequence ID" value="KAK3099375.1"/>
    <property type="molecule type" value="Genomic_DNA"/>
</dbReference>
<feature type="domain" description="CUB" evidence="5">
    <location>
        <begin position="47"/>
        <end position="166"/>
    </location>
</feature>
<reference evidence="6" key="1">
    <citation type="submission" date="2019-08" db="EMBL/GenBank/DDBJ databases">
        <title>The improved chromosome-level genome for the pearl oyster Pinctada fucata martensii using PacBio sequencing and Hi-C.</title>
        <authorList>
            <person name="Zheng Z."/>
        </authorList>
    </citation>
    <scope>NUCLEOTIDE SEQUENCE</scope>
    <source>
        <strain evidence="6">ZZ-2019</strain>
        <tissue evidence="6">Adductor muscle</tissue>
    </source>
</reference>
<evidence type="ECO:0000259" key="5">
    <source>
        <dbReference type="PROSITE" id="PS01180"/>
    </source>
</evidence>
<accession>A0AA88YDG6</accession>
<evidence type="ECO:0000313" key="7">
    <source>
        <dbReference type="Proteomes" id="UP001186944"/>
    </source>
</evidence>
<comment type="caution">
    <text evidence="3">Lacks conserved residue(s) required for the propagation of feature annotation.</text>
</comment>
<dbReference type="CDD" id="cd00041">
    <property type="entry name" value="CUB"/>
    <property type="match status" value="1"/>
</dbReference>
<sequence length="226" mass="25623">MVSVNTDKDADEGIIVFHKHDFSDTLIMKNNIMLISDTTAVLSITKSSITLVAQTNVSFFTSPNYPQAYANAAAYTWTIYANRSIQDPIIKLRVVDSIMENSFTCYNDNVQIYDGPNTNYYMIKDFCGDSYPQTVITSSHDTVVITFNADGENNNYSGFKIEYWATTKDYERYGPITMTTLNYLLFGAAGFIALIILAMLGYVSVRRLQQHVTIRCNCDFGYDIHW</sequence>
<keyword evidence="4" id="KW-0472">Membrane</keyword>
<dbReference type="InterPro" id="IPR000859">
    <property type="entry name" value="CUB_dom"/>
</dbReference>
<proteinExistence type="predicted"/>
<keyword evidence="4" id="KW-0812">Transmembrane</keyword>
<dbReference type="SUPFAM" id="SSF49854">
    <property type="entry name" value="Spermadhesin, CUB domain"/>
    <property type="match status" value="1"/>
</dbReference>
<dbReference type="SMART" id="SM00042">
    <property type="entry name" value="CUB"/>
    <property type="match status" value="1"/>
</dbReference>
<evidence type="ECO:0000256" key="2">
    <source>
        <dbReference type="ARBA" id="ARBA00023157"/>
    </source>
</evidence>
<evidence type="ECO:0000256" key="1">
    <source>
        <dbReference type="ARBA" id="ARBA00022737"/>
    </source>
</evidence>
<gene>
    <name evidence="6" type="ORF">FSP39_003533</name>
</gene>
<evidence type="ECO:0000313" key="6">
    <source>
        <dbReference type="EMBL" id="KAK3099375.1"/>
    </source>
</evidence>
<organism evidence="6 7">
    <name type="scientific">Pinctada imbricata</name>
    <name type="common">Atlantic pearl-oyster</name>
    <name type="synonym">Pinctada martensii</name>
    <dbReference type="NCBI Taxonomy" id="66713"/>
    <lineage>
        <taxon>Eukaryota</taxon>
        <taxon>Metazoa</taxon>
        <taxon>Spiralia</taxon>
        <taxon>Lophotrochozoa</taxon>
        <taxon>Mollusca</taxon>
        <taxon>Bivalvia</taxon>
        <taxon>Autobranchia</taxon>
        <taxon>Pteriomorphia</taxon>
        <taxon>Pterioida</taxon>
        <taxon>Pterioidea</taxon>
        <taxon>Pteriidae</taxon>
        <taxon>Pinctada</taxon>
    </lineage>
</organism>
<evidence type="ECO:0000256" key="4">
    <source>
        <dbReference type="SAM" id="Phobius"/>
    </source>
</evidence>
<dbReference type="InterPro" id="IPR035914">
    <property type="entry name" value="Sperma_CUB_dom_sf"/>
</dbReference>